<gene>
    <name evidence="1" type="ORF">FM038_25415</name>
</gene>
<dbReference type="Proteomes" id="UP000316416">
    <property type="component" value="Chromosome"/>
</dbReference>
<accession>A0ABX8S516</accession>
<dbReference type="RefSeq" id="WP_195873052.1">
    <property type="nucleotide sequence ID" value="NZ_CP045503.2"/>
</dbReference>
<keyword evidence="2" id="KW-1185">Reference proteome</keyword>
<proteinExistence type="predicted"/>
<evidence type="ECO:0000313" key="1">
    <source>
        <dbReference type="EMBL" id="QXP44793.1"/>
    </source>
</evidence>
<evidence type="ECO:0000313" key="2">
    <source>
        <dbReference type="Proteomes" id="UP000316416"/>
    </source>
</evidence>
<reference evidence="1" key="1">
    <citation type="submission" date="2021-07" db="EMBL/GenBank/DDBJ databases">
        <title>Shewanella sp. YLB-07 whole genome sequence.</title>
        <authorList>
            <person name="Yu L."/>
        </authorList>
    </citation>
    <scope>NUCLEOTIDE SEQUENCE</scope>
    <source>
        <strain evidence="1">YLB-08</strain>
    </source>
</reference>
<protein>
    <submittedName>
        <fullName evidence="1">Uncharacterized protein</fullName>
    </submittedName>
</protein>
<organism evidence="1 2">
    <name type="scientific">Shewanella eurypsychrophilus</name>
    <dbReference type="NCBI Taxonomy" id="2593656"/>
    <lineage>
        <taxon>Bacteria</taxon>
        <taxon>Pseudomonadati</taxon>
        <taxon>Pseudomonadota</taxon>
        <taxon>Gammaproteobacteria</taxon>
        <taxon>Alteromonadales</taxon>
        <taxon>Shewanellaceae</taxon>
        <taxon>Shewanella</taxon>
    </lineage>
</organism>
<sequence length="53" mass="6040">MAKRMTLELPDELADFVDEIYKGKSPQATIKQILKDIKNNKTIQGVNYGRSTK</sequence>
<dbReference type="EMBL" id="CP045503">
    <property type="protein sequence ID" value="QXP44793.1"/>
    <property type="molecule type" value="Genomic_DNA"/>
</dbReference>
<name>A0ABX8S516_9GAMM</name>